<comment type="caution">
    <text evidence="9">The sequence shown here is derived from an EMBL/GenBank/DDBJ whole genome shotgun (WGS) entry which is preliminary data.</text>
</comment>
<reference evidence="9" key="2">
    <citation type="submission" date="2020-09" db="EMBL/GenBank/DDBJ databases">
        <authorList>
            <person name="Sun Q."/>
            <person name="Zhou Y."/>
        </authorList>
    </citation>
    <scope>NUCLEOTIDE SEQUENCE</scope>
    <source>
        <strain evidence="9">CGMCC 1.15763</strain>
    </source>
</reference>
<evidence type="ECO:0000259" key="8">
    <source>
        <dbReference type="Pfam" id="PF14322"/>
    </source>
</evidence>
<keyword evidence="4" id="KW-0472">Membrane</keyword>
<keyword evidence="10" id="KW-1185">Reference proteome</keyword>
<accession>A0A917HTT4</accession>
<evidence type="ECO:0000313" key="10">
    <source>
        <dbReference type="Proteomes" id="UP000633278"/>
    </source>
</evidence>
<dbReference type="Pfam" id="PF14322">
    <property type="entry name" value="SusD-like_3"/>
    <property type="match status" value="1"/>
</dbReference>
<sequence length="456" mass="49546">MKKLIYTTFAAVLLFTAASCSDSDLDPTLAQSKDLESNVKSAEDLKGILYGALNRISSSTYYGRDYIIINEVRSDNAYSNGNSNRFINEARMDILPTQSNGVWSQLYSVIGSANIIINAADITGDAAEINHYKGQALAIRALAHFDLVKLYGQQHVTGGSDLGVPYVTTFRDPDNYFPTRKTATEVKTLAIADLDQALTLMSPALNDATKQTITTHAANAIKAKIALYFGDMTTAKDAAWAVINSQAFTIPDAADFAATWSTDSAANSIFEIAASPTDNSGINGLANIYRGSTYGDISILQNLKDIYDANDVRGSAAFIGSDALGIKNVGKYPTMGTFDDNISVLRYEEMVLIYAEAILATDPVGSLTYLNMIPAKRNATTYLVSSLDNILLERRKEFAFEGMRFHDLARTGKDIPLVDPFNQTHGGATYGDFRYAYPIPNAEADVNSNVVQNKGY</sequence>
<evidence type="ECO:0000256" key="6">
    <source>
        <dbReference type="SAM" id="SignalP"/>
    </source>
</evidence>
<dbReference type="InterPro" id="IPR033985">
    <property type="entry name" value="SusD-like_N"/>
</dbReference>
<feature type="domain" description="SusD-like N-terminal" evidence="8">
    <location>
        <begin position="33"/>
        <end position="227"/>
    </location>
</feature>
<evidence type="ECO:0000256" key="2">
    <source>
        <dbReference type="ARBA" id="ARBA00006275"/>
    </source>
</evidence>
<organism evidence="9 10">
    <name type="scientific">Polaribacter pacificus</name>
    <dbReference type="NCBI Taxonomy" id="1775173"/>
    <lineage>
        <taxon>Bacteria</taxon>
        <taxon>Pseudomonadati</taxon>
        <taxon>Bacteroidota</taxon>
        <taxon>Flavobacteriia</taxon>
        <taxon>Flavobacteriales</taxon>
        <taxon>Flavobacteriaceae</taxon>
    </lineage>
</organism>
<dbReference type="SUPFAM" id="SSF48452">
    <property type="entry name" value="TPR-like"/>
    <property type="match status" value="1"/>
</dbReference>
<dbReference type="Pfam" id="PF07980">
    <property type="entry name" value="SusD_RagB"/>
    <property type="match status" value="1"/>
</dbReference>
<evidence type="ECO:0000313" key="9">
    <source>
        <dbReference type="EMBL" id="GGG89830.1"/>
    </source>
</evidence>
<feature type="domain" description="RagB/SusD" evidence="7">
    <location>
        <begin position="336"/>
        <end position="456"/>
    </location>
</feature>
<gene>
    <name evidence="9" type="ORF">GCM10011416_02930</name>
</gene>
<evidence type="ECO:0000256" key="1">
    <source>
        <dbReference type="ARBA" id="ARBA00004442"/>
    </source>
</evidence>
<comment type="similarity">
    <text evidence="2">Belongs to the SusD family.</text>
</comment>
<dbReference type="InterPro" id="IPR012944">
    <property type="entry name" value="SusD_RagB_dom"/>
</dbReference>
<dbReference type="PROSITE" id="PS51257">
    <property type="entry name" value="PROKAR_LIPOPROTEIN"/>
    <property type="match status" value="1"/>
</dbReference>
<dbReference type="Gene3D" id="1.25.40.390">
    <property type="match status" value="1"/>
</dbReference>
<dbReference type="EMBL" id="BMJW01000001">
    <property type="protein sequence ID" value="GGG89830.1"/>
    <property type="molecule type" value="Genomic_DNA"/>
</dbReference>
<dbReference type="Gene3D" id="1.25.40.900">
    <property type="match status" value="1"/>
</dbReference>
<dbReference type="Proteomes" id="UP000633278">
    <property type="component" value="Unassembled WGS sequence"/>
</dbReference>
<protein>
    <submittedName>
        <fullName evidence="9">Membrane protein</fullName>
    </submittedName>
</protein>
<dbReference type="AlphaFoldDB" id="A0A917HTT4"/>
<evidence type="ECO:0000259" key="7">
    <source>
        <dbReference type="Pfam" id="PF07980"/>
    </source>
</evidence>
<proteinExistence type="inferred from homology"/>
<keyword evidence="3 6" id="KW-0732">Signal</keyword>
<dbReference type="RefSeq" id="WP_188597497.1">
    <property type="nucleotide sequence ID" value="NZ_BMJW01000001.1"/>
</dbReference>
<feature type="chain" id="PRO_5037411470" evidence="6">
    <location>
        <begin position="22"/>
        <end position="456"/>
    </location>
</feature>
<keyword evidence="5" id="KW-0998">Cell outer membrane</keyword>
<dbReference type="GO" id="GO:0009279">
    <property type="term" value="C:cell outer membrane"/>
    <property type="evidence" value="ECO:0007669"/>
    <property type="project" value="UniProtKB-SubCell"/>
</dbReference>
<feature type="signal peptide" evidence="6">
    <location>
        <begin position="1"/>
        <end position="21"/>
    </location>
</feature>
<dbReference type="Gene3D" id="2.20.20.130">
    <property type="match status" value="1"/>
</dbReference>
<evidence type="ECO:0000256" key="4">
    <source>
        <dbReference type="ARBA" id="ARBA00023136"/>
    </source>
</evidence>
<reference evidence="9" key="1">
    <citation type="journal article" date="2014" name="Int. J. Syst. Evol. Microbiol.">
        <title>Complete genome sequence of Corynebacterium casei LMG S-19264T (=DSM 44701T), isolated from a smear-ripened cheese.</title>
        <authorList>
            <consortium name="US DOE Joint Genome Institute (JGI-PGF)"/>
            <person name="Walter F."/>
            <person name="Albersmeier A."/>
            <person name="Kalinowski J."/>
            <person name="Ruckert C."/>
        </authorList>
    </citation>
    <scope>NUCLEOTIDE SEQUENCE</scope>
    <source>
        <strain evidence="9">CGMCC 1.15763</strain>
    </source>
</reference>
<evidence type="ECO:0000256" key="3">
    <source>
        <dbReference type="ARBA" id="ARBA00022729"/>
    </source>
</evidence>
<comment type="subcellular location">
    <subcellularLocation>
        <location evidence="1">Cell outer membrane</location>
    </subcellularLocation>
</comment>
<dbReference type="InterPro" id="IPR011990">
    <property type="entry name" value="TPR-like_helical_dom_sf"/>
</dbReference>
<evidence type="ECO:0000256" key="5">
    <source>
        <dbReference type="ARBA" id="ARBA00023237"/>
    </source>
</evidence>
<name>A0A917HTT4_9FLAO</name>